<proteinExistence type="predicted"/>
<protein>
    <submittedName>
        <fullName evidence="1">Uncharacterized protein</fullName>
    </submittedName>
</protein>
<dbReference type="Proteomes" id="UP001221898">
    <property type="component" value="Unassembled WGS sequence"/>
</dbReference>
<keyword evidence="2" id="KW-1185">Reference proteome</keyword>
<organism evidence="1 2">
    <name type="scientific">Aldrovandia affinis</name>
    <dbReference type="NCBI Taxonomy" id="143900"/>
    <lineage>
        <taxon>Eukaryota</taxon>
        <taxon>Metazoa</taxon>
        <taxon>Chordata</taxon>
        <taxon>Craniata</taxon>
        <taxon>Vertebrata</taxon>
        <taxon>Euteleostomi</taxon>
        <taxon>Actinopterygii</taxon>
        <taxon>Neopterygii</taxon>
        <taxon>Teleostei</taxon>
        <taxon>Notacanthiformes</taxon>
        <taxon>Halosauridae</taxon>
        <taxon>Aldrovandia</taxon>
    </lineage>
</organism>
<evidence type="ECO:0000313" key="2">
    <source>
        <dbReference type="Proteomes" id="UP001221898"/>
    </source>
</evidence>
<dbReference type="EMBL" id="JAINUG010000378">
    <property type="protein sequence ID" value="KAJ8372963.1"/>
    <property type="molecule type" value="Genomic_DNA"/>
</dbReference>
<name>A0AAD7W283_9TELE</name>
<sequence>MNSSTAYQGRLVPIKVEENEDLMFATGPLLQMNSIQRAGYVKVFTRNPEPSDPSIGLHKGISFQTI</sequence>
<evidence type="ECO:0000313" key="1">
    <source>
        <dbReference type="EMBL" id="KAJ8372963.1"/>
    </source>
</evidence>
<dbReference type="AlphaFoldDB" id="A0AAD7W283"/>
<gene>
    <name evidence="1" type="ORF">AAFF_G00272440</name>
</gene>
<comment type="caution">
    <text evidence="1">The sequence shown here is derived from an EMBL/GenBank/DDBJ whole genome shotgun (WGS) entry which is preliminary data.</text>
</comment>
<accession>A0AAD7W283</accession>
<reference evidence="1" key="1">
    <citation type="journal article" date="2023" name="Science">
        <title>Genome structures resolve the early diversification of teleost fishes.</title>
        <authorList>
            <person name="Parey E."/>
            <person name="Louis A."/>
            <person name="Montfort J."/>
            <person name="Bouchez O."/>
            <person name="Roques C."/>
            <person name="Iampietro C."/>
            <person name="Lluch J."/>
            <person name="Castinel A."/>
            <person name="Donnadieu C."/>
            <person name="Desvignes T."/>
            <person name="Floi Bucao C."/>
            <person name="Jouanno E."/>
            <person name="Wen M."/>
            <person name="Mejri S."/>
            <person name="Dirks R."/>
            <person name="Jansen H."/>
            <person name="Henkel C."/>
            <person name="Chen W.J."/>
            <person name="Zahm M."/>
            <person name="Cabau C."/>
            <person name="Klopp C."/>
            <person name="Thompson A.W."/>
            <person name="Robinson-Rechavi M."/>
            <person name="Braasch I."/>
            <person name="Lecointre G."/>
            <person name="Bobe J."/>
            <person name="Postlethwait J.H."/>
            <person name="Berthelot C."/>
            <person name="Roest Crollius H."/>
            <person name="Guiguen Y."/>
        </authorList>
    </citation>
    <scope>NUCLEOTIDE SEQUENCE</scope>
    <source>
        <strain evidence="1">NC1722</strain>
    </source>
</reference>